<comment type="subcellular location">
    <subcellularLocation>
        <location evidence="1">Cell membrane</location>
        <topology evidence="1">Multi-pass membrane protein</topology>
    </subcellularLocation>
</comment>
<feature type="domain" description="Major facilitator superfamily (MFS) profile" evidence="7">
    <location>
        <begin position="17"/>
        <end position="391"/>
    </location>
</feature>
<dbReference type="CDD" id="cd17324">
    <property type="entry name" value="MFS_NepI_like"/>
    <property type="match status" value="1"/>
</dbReference>
<accession>A0ABV3GZT7</accession>
<comment type="caution">
    <text evidence="8">The sequence shown here is derived from an EMBL/GenBank/DDBJ whole genome shotgun (WGS) entry which is preliminary data.</text>
</comment>
<reference evidence="8 9" key="1">
    <citation type="submission" date="2024-06" db="EMBL/GenBank/DDBJ databases">
        <title>The Natural Products Discovery Center: Release of the First 8490 Sequenced Strains for Exploring Actinobacteria Biosynthetic Diversity.</title>
        <authorList>
            <person name="Kalkreuter E."/>
            <person name="Kautsar S.A."/>
            <person name="Yang D."/>
            <person name="Bader C.D."/>
            <person name="Teijaro C.N."/>
            <person name="Fluegel L."/>
            <person name="Davis C.M."/>
            <person name="Simpson J.R."/>
            <person name="Lauterbach L."/>
            <person name="Steele A.D."/>
            <person name="Gui C."/>
            <person name="Meng S."/>
            <person name="Li G."/>
            <person name="Viehrig K."/>
            <person name="Ye F."/>
            <person name="Su P."/>
            <person name="Kiefer A.F."/>
            <person name="Nichols A."/>
            <person name="Cepeda A.J."/>
            <person name="Yan W."/>
            <person name="Fan B."/>
            <person name="Jiang Y."/>
            <person name="Adhikari A."/>
            <person name="Zheng C.-J."/>
            <person name="Schuster L."/>
            <person name="Cowan T.M."/>
            <person name="Smanski M.J."/>
            <person name="Chevrette M.G."/>
            <person name="De Carvalho L.P.S."/>
            <person name="Shen B."/>
        </authorList>
    </citation>
    <scope>NUCLEOTIDE SEQUENCE [LARGE SCALE GENOMIC DNA]</scope>
    <source>
        <strain evidence="8 9">NPDC049574</strain>
    </source>
</reference>
<feature type="transmembrane region" description="Helical" evidence="6">
    <location>
        <begin position="302"/>
        <end position="325"/>
    </location>
</feature>
<evidence type="ECO:0000313" key="9">
    <source>
        <dbReference type="Proteomes" id="UP001552427"/>
    </source>
</evidence>
<feature type="transmembrane region" description="Helical" evidence="6">
    <location>
        <begin position="170"/>
        <end position="193"/>
    </location>
</feature>
<feature type="transmembrane region" description="Helical" evidence="6">
    <location>
        <begin position="214"/>
        <end position="236"/>
    </location>
</feature>
<keyword evidence="2" id="KW-1003">Cell membrane</keyword>
<feature type="transmembrane region" description="Helical" evidence="6">
    <location>
        <begin position="12"/>
        <end position="35"/>
    </location>
</feature>
<evidence type="ECO:0000259" key="7">
    <source>
        <dbReference type="PROSITE" id="PS50850"/>
    </source>
</evidence>
<sequence length="405" mass="40955">MSTTTLVRPRPPLINWLAVTALMLGIFAIVTSEILPIGLLTAIGADFGISDGTTGLTMALPGIVAAVAAPTVTLTTARLDRRVMLCALMAVLAVADVLAAVATSYGVMLISRVLVGLTIGGFWSIGAGLAGRLMPPHAVGTATAVIFSAVPLGSVLGVPAGTLIGDLAGWRTAFLVLAALAVLVLATLLMLLPPLPAHQVTTPRVLLDLLRTRGAGIALSATFLIVLAHFGTYTYVTPFLQDVTGLPPAAVSAVLLAYGIAGIAGNFLAGKATGTRLRAAFVTCGCLMAATTLLLPSAGGTAIGAVVLLVIWGLAYGGVPVCSQASFLTAAPHAPEAATVVFTSSFQATFALGAFLGGRVVDAFSVSTVMICGGLTALLMAASLWSLTRSRRAGLPQPTGAARFD</sequence>
<dbReference type="InterPro" id="IPR036259">
    <property type="entry name" value="MFS_trans_sf"/>
</dbReference>
<evidence type="ECO:0000256" key="3">
    <source>
        <dbReference type="ARBA" id="ARBA00022692"/>
    </source>
</evidence>
<dbReference type="PANTHER" id="PTHR43124:SF3">
    <property type="entry name" value="CHLORAMPHENICOL EFFLUX PUMP RV0191"/>
    <property type="match status" value="1"/>
</dbReference>
<feature type="transmembrane region" description="Helical" evidence="6">
    <location>
        <begin position="363"/>
        <end position="387"/>
    </location>
</feature>
<keyword evidence="4 6" id="KW-1133">Transmembrane helix</keyword>
<feature type="transmembrane region" description="Helical" evidence="6">
    <location>
        <begin position="142"/>
        <end position="164"/>
    </location>
</feature>
<dbReference type="RefSeq" id="WP_364446924.1">
    <property type="nucleotide sequence ID" value="NZ_JBFARM010000003.1"/>
</dbReference>
<dbReference type="SUPFAM" id="SSF103473">
    <property type="entry name" value="MFS general substrate transporter"/>
    <property type="match status" value="1"/>
</dbReference>
<dbReference type="InterPro" id="IPR050189">
    <property type="entry name" value="MFS_Efflux_Transporters"/>
</dbReference>
<evidence type="ECO:0000313" key="8">
    <source>
        <dbReference type="EMBL" id="MEV4285789.1"/>
    </source>
</evidence>
<dbReference type="Pfam" id="PF07690">
    <property type="entry name" value="MFS_1"/>
    <property type="match status" value="1"/>
</dbReference>
<feature type="transmembrane region" description="Helical" evidence="6">
    <location>
        <begin position="55"/>
        <end position="76"/>
    </location>
</feature>
<feature type="transmembrane region" description="Helical" evidence="6">
    <location>
        <begin position="337"/>
        <end position="357"/>
    </location>
</feature>
<gene>
    <name evidence="8" type="ORF">AB0K40_09820</name>
</gene>
<evidence type="ECO:0000256" key="1">
    <source>
        <dbReference type="ARBA" id="ARBA00004651"/>
    </source>
</evidence>
<evidence type="ECO:0000256" key="4">
    <source>
        <dbReference type="ARBA" id="ARBA00022989"/>
    </source>
</evidence>
<keyword evidence="5 6" id="KW-0472">Membrane</keyword>
<dbReference type="Proteomes" id="UP001552427">
    <property type="component" value="Unassembled WGS sequence"/>
</dbReference>
<evidence type="ECO:0000256" key="5">
    <source>
        <dbReference type="ARBA" id="ARBA00023136"/>
    </source>
</evidence>
<keyword evidence="3 6" id="KW-0812">Transmembrane</keyword>
<dbReference type="EMBL" id="JBFARM010000003">
    <property type="protein sequence ID" value="MEV4285789.1"/>
    <property type="molecule type" value="Genomic_DNA"/>
</dbReference>
<dbReference type="Gene3D" id="1.20.1250.20">
    <property type="entry name" value="MFS general substrate transporter like domains"/>
    <property type="match status" value="1"/>
</dbReference>
<feature type="transmembrane region" description="Helical" evidence="6">
    <location>
        <begin position="248"/>
        <end position="270"/>
    </location>
</feature>
<evidence type="ECO:0000256" key="6">
    <source>
        <dbReference type="SAM" id="Phobius"/>
    </source>
</evidence>
<dbReference type="PROSITE" id="PS50850">
    <property type="entry name" value="MFS"/>
    <property type="match status" value="1"/>
</dbReference>
<dbReference type="InterPro" id="IPR020846">
    <property type="entry name" value="MFS_dom"/>
</dbReference>
<evidence type="ECO:0000256" key="2">
    <source>
        <dbReference type="ARBA" id="ARBA00022475"/>
    </source>
</evidence>
<dbReference type="PANTHER" id="PTHR43124">
    <property type="entry name" value="PURINE EFFLUX PUMP PBUE"/>
    <property type="match status" value="1"/>
</dbReference>
<feature type="transmembrane region" description="Helical" evidence="6">
    <location>
        <begin position="109"/>
        <end position="130"/>
    </location>
</feature>
<keyword evidence="9" id="KW-1185">Reference proteome</keyword>
<dbReference type="InterPro" id="IPR011701">
    <property type="entry name" value="MFS"/>
</dbReference>
<proteinExistence type="predicted"/>
<name>A0ABV3GZT7_9ACTN</name>
<feature type="transmembrane region" description="Helical" evidence="6">
    <location>
        <begin position="83"/>
        <end position="103"/>
    </location>
</feature>
<protein>
    <submittedName>
        <fullName evidence="8">MFS transporter</fullName>
    </submittedName>
</protein>
<organism evidence="8 9">
    <name type="scientific">Nonomuraea bangladeshensis</name>
    <dbReference type="NCBI Taxonomy" id="404385"/>
    <lineage>
        <taxon>Bacteria</taxon>
        <taxon>Bacillati</taxon>
        <taxon>Actinomycetota</taxon>
        <taxon>Actinomycetes</taxon>
        <taxon>Streptosporangiales</taxon>
        <taxon>Streptosporangiaceae</taxon>
        <taxon>Nonomuraea</taxon>
    </lineage>
</organism>